<evidence type="ECO:0000313" key="2">
    <source>
        <dbReference type="EMBL" id="SDG26928.1"/>
    </source>
</evidence>
<dbReference type="PIRSF" id="PIRSF031501">
    <property type="entry name" value="QueT"/>
    <property type="match status" value="1"/>
</dbReference>
<keyword evidence="1" id="KW-0812">Transmembrane</keyword>
<dbReference type="InterPro" id="IPR010387">
    <property type="entry name" value="QueT"/>
</dbReference>
<gene>
    <name evidence="2" type="ORF">SAMN05421791_104174</name>
</gene>
<dbReference type="RefSeq" id="WP_090289843.1">
    <property type="nucleotide sequence ID" value="NZ_FNCK01000004.1"/>
</dbReference>
<evidence type="ECO:0000256" key="1">
    <source>
        <dbReference type="SAM" id="Phobius"/>
    </source>
</evidence>
<feature type="transmembrane region" description="Helical" evidence="1">
    <location>
        <begin position="114"/>
        <end position="136"/>
    </location>
</feature>
<protein>
    <submittedName>
        <fullName evidence="2">Uncharacterized membrane protein</fullName>
    </submittedName>
</protein>
<accession>A0A1G7SVE5</accession>
<reference evidence="2 3" key="1">
    <citation type="submission" date="2016-10" db="EMBL/GenBank/DDBJ databases">
        <authorList>
            <person name="de Groot N.N."/>
        </authorList>
    </citation>
    <scope>NUCLEOTIDE SEQUENCE [LARGE SCALE GENOMIC DNA]</scope>
    <source>
        <strain evidence="2 3">ATCC BAA-466</strain>
    </source>
</reference>
<feature type="transmembrane region" description="Helical" evidence="1">
    <location>
        <begin position="12"/>
        <end position="32"/>
    </location>
</feature>
<keyword evidence="1" id="KW-0472">Membrane</keyword>
<dbReference type="OrthoDB" id="1706970at2"/>
<dbReference type="AlphaFoldDB" id="A0A1G7SVE5"/>
<proteinExistence type="predicted"/>
<dbReference type="Pfam" id="PF06177">
    <property type="entry name" value="QueT"/>
    <property type="match status" value="1"/>
</dbReference>
<dbReference type="Proteomes" id="UP000199708">
    <property type="component" value="Unassembled WGS sequence"/>
</dbReference>
<keyword evidence="1" id="KW-1133">Transmembrane helix</keyword>
<dbReference type="PANTHER" id="PTHR40044:SF1">
    <property type="entry name" value="INTEGRAL MEMBRANE PROTEIN"/>
    <property type="match status" value="1"/>
</dbReference>
<dbReference type="EMBL" id="FNCK01000004">
    <property type="protein sequence ID" value="SDG26928.1"/>
    <property type="molecule type" value="Genomic_DNA"/>
</dbReference>
<dbReference type="PANTHER" id="PTHR40044">
    <property type="entry name" value="INTEGRAL MEMBRANE PROTEIN-RELATED"/>
    <property type="match status" value="1"/>
</dbReference>
<evidence type="ECO:0000313" key="3">
    <source>
        <dbReference type="Proteomes" id="UP000199708"/>
    </source>
</evidence>
<feature type="transmembrane region" description="Helical" evidence="1">
    <location>
        <begin position="142"/>
        <end position="167"/>
    </location>
</feature>
<organism evidence="2 3">
    <name type="scientific">Facklamia miroungae</name>
    <dbReference type="NCBI Taxonomy" id="120956"/>
    <lineage>
        <taxon>Bacteria</taxon>
        <taxon>Bacillati</taxon>
        <taxon>Bacillota</taxon>
        <taxon>Bacilli</taxon>
        <taxon>Lactobacillales</taxon>
        <taxon>Aerococcaceae</taxon>
        <taxon>Facklamia</taxon>
    </lineage>
</organism>
<sequence>MNKNFTTNDLTRISLVAACYTVLTLILSPLSFGLGVRISEGLNFLAIYDKRYIIGVTLGVFISNRFSPFGGWDMIFGSLTSFIFLHLACFLIDKIIPLLPYDKFKRLNPLLVKYLIIGLMMTISMVNIALLAVFLGSPKESFIVLLLSMMMSEILSLILGGWIIYWVSKYINLTN</sequence>
<keyword evidence="3" id="KW-1185">Reference proteome</keyword>
<feature type="transmembrane region" description="Helical" evidence="1">
    <location>
        <begin position="74"/>
        <end position="93"/>
    </location>
</feature>
<name>A0A1G7SVE5_9LACT</name>
<dbReference type="STRING" id="120956.SAMN05421791_104174"/>